<organism evidence="1 2">
    <name type="scientific">Pluteus cervinus</name>
    <dbReference type="NCBI Taxonomy" id="181527"/>
    <lineage>
        <taxon>Eukaryota</taxon>
        <taxon>Fungi</taxon>
        <taxon>Dikarya</taxon>
        <taxon>Basidiomycota</taxon>
        <taxon>Agaricomycotina</taxon>
        <taxon>Agaricomycetes</taxon>
        <taxon>Agaricomycetidae</taxon>
        <taxon>Agaricales</taxon>
        <taxon>Pluteineae</taxon>
        <taxon>Pluteaceae</taxon>
        <taxon>Pluteus</taxon>
    </lineage>
</organism>
<gene>
    <name evidence="1" type="ORF">BDN72DRAFT_848783</name>
</gene>
<protein>
    <submittedName>
        <fullName evidence="1">Uncharacterized protein</fullName>
    </submittedName>
</protein>
<name>A0ACD3AAL1_9AGAR</name>
<dbReference type="EMBL" id="ML208587">
    <property type="protein sequence ID" value="TFK62359.1"/>
    <property type="molecule type" value="Genomic_DNA"/>
</dbReference>
<evidence type="ECO:0000313" key="1">
    <source>
        <dbReference type="EMBL" id="TFK62359.1"/>
    </source>
</evidence>
<dbReference type="Proteomes" id="UP000308600">
    <property type="component" value="Unassembled WGS sequence"/>
</dbReference>
<evidence type="ECO:0000313" key="2">
    <source>
        <dbReference type="Proteomes" id="UP000308600"/>
    </source>
</evidence>
<proteinExistence type="predicted"/>
<keyword evidence="2" id="KW-1185">Reference proteome</keyword>
<reference evidence="1 2" key="1">
    <citation type="journal article" date="2019" name="Nat. Ecol. Evol.">
        <title>Megaphylogeny resolves global patterns of mushroom evolution.</title>
        <authorList>
            <person name="Varga T."/>
            <person name="Krizsan K."/>
            <person name="Foldi C."/>
            <person name="Dima B."/>
            <person name="Sanchez-Garcia M."/>
            <person name="Sanchez-Ramirez S."/>
            <person name="Szollosi G.J."/>
            <person name="Szarkandi J.G."/>
            <person name="Papp V."/>
            <person name="Albert L."/>
            <person name="Andreopoulos W."/>
            <person name="Angelini C."/>
            <person name="Antonin V."/>
            <person name="Barry K.W."/>
            <person name="Bougher N.L."/>
            <person name="Buchanan P."/>
            <person name="Buyck B."/>
            <person name="Bense V."/>
            <person name="Catcheside P."/>
            <person name="Chovatia M."/>
            <person name="Cooper J."/>
            <person name="Damon W."/>
            <person name="Desjardin D."/>
            <person name="Finy P."/>
            <person name="Geml J."/>
            <person name="Haridas S."/>
            <person name="Hughes K."/>
            <person name="Justo A."/>
            <person name="Karasinski D."/>
            <person name="Kautmanova I."/>
            <person name="Kiss B."/>
            <person name="Kocsube S."/>
            <person name="Kotiranta H."/>
            <person name="LaButti K.M."/>
            <person name="Lechner B.E."/>
            <person name="Liimatainen K."/>
            <person name="Lipzen A."/>
            <person name="Lukacs Z."/>
            <person name="Mihaltcheva S."/>
            <person name="Morgado L.N."/>
            <person name="Niskanen T."/>
            <person name="Noordeloos M.E."/>
            <person name="Ohm R.A."/>
            <person name="Ortiz-Santana B."/>
            <person name="Ovrebo C."/>
            <person name="Racz N."/>
            <person name="Riley R."/>
            <person name="Savchenko A."/>
            <person name="Shiryaev A."/>
            <person name="Soop K."/>
            <person name="Spirin V."/>
            <person name="Szebenyi C."/>
            <person name="Tomsovsky M."/>
            <person name="Tulloss R.E."/>
            <person name="Uehling J."/>
            <person name="Grigoriev I.V."/>
            <person name="Vagvolgyi C."/>
            <person name="Papp T."/>
            <person name="Martin F.M."/>
            <person name="Miettinen O."/>
            <person name="Hibbett D.S."/>
            <person name="Nagy L.G."/>
        </authorList>
    </citation>
    <scope>NUCLEOTIDE SEQUENCE [LARGE SCALE GENOMIC DNA]</scope>
    <source>
        <strain evidence="1 2">NL-1719</strain>
    </source>
</reference>
<accession>A0ACD3AAL1</accession>
<sequence>MSTSTNVLSDRLELLPPIPSTSTITVSITPASPGTSPLGSDQTTPTNSRGSGPSAKTADHFIVPPARSSSLLEGTSIRQRPHTSGGNPTNGYSTFTSSFHRQVPPSSFPTSINSNPVNDQQGIRPPPPPYSTAATGASGMSRPTSWMSASSAGSAPSPLFEKELFDAFPNVPQAIPAGPARRLGAVSEDARMKYASAGPSSLGTAGPSASNVGRSTTLPRLR</sequence>